<reference evidence="1" key="1">
    <citation type="submission" date="2020-04" db="EMBL/GenBank/DDBJ databases">
        <title>Draft genome resource of the tomato pathogen Pseudocercospora fuligena.</title>
        <authorList>
            <person name="Zaccaron A."/>
        </authorList>
    </citation>
    <scope>NUCLEOTIDE SEQUENCE</scope>
    <source>
        <strain evidence="1">PF001</strain>
    </source>
</reference>
<evidence type="ECO:0000313" key="1">
    <source>
        <dbReference type="EMBL" id="KAF7198129.1"/>
    </source>
</evidence>
<name>A0A8H6RVB2_9PEZI</name>
<protein>
    <submittedName>
        <fullName evidence="1">Uncharacterized protein</fullName>
    </submittedName>
</protein>
<dbReference type="OrthoDB" id="10572589at2759"/>
<gene>
    <name evidence="1" type="ORF">HII31_00485</name>
</gene>
<organism evidence="1 2">
    <name type="scientific">Pseudocercospora fuligena</name>
    <dbReference type="NCBI Taxonomy" id="685502"/>
    <lineage>
        <taxon>Eukaryota</taxon>
        <taxon>Fungi</taxon>
        <taxon>Dikarya</taxon>
        <taxon>Ascomycota</taxon>
        <taxon>Pezizomycotina</taxon>
        <taxon>Dothideomycetes</taxon>
        <taxon>Dothideomycetidae</taxon>
        <taxon>Mycosphaerellales</taxon>
        <taxon>Mycosphaerellaceae</taxon>
        <taxon>Pseudocercospora</taxon>
    </lineage>
</organism>
<proteinExistence type="predicted"/>
<keyword evidence="2" id="KW-1185">Reference proteome</keyword>
<dbReference type="AlphaFoldDB" id="A0A8H6RVB2"/>
<dbReference type="Proteomes" id="UP000660729">
    <property type="component" value="Unassembled WGS sequence"/>
</dbReference>
<evidence type="ECO:0000313" key="2">
    <source>
        <dbReference type="Proteomes" id="UP000660729"/>
    </source>
</evidence>
<comment type="caution">
    <text evidence="1">The sequence shown here is derived from an EMBL/GenBank/DDBJ whole genome shotgun (WGS) entry which is preliminary data.</text>
</comment>
<dbReference type="EMBL" id="JABCIY010000003">
    <property type="protein sequence ID" value="KAF7198129.1"/>
    <property type="molecule type" value="Genomic_DNA"/>
</dbReference>
<sequence>MPTWAQVAASPPPRIDARLPNKTGFLHLAQELQDQILENALTKDREVDTCLGQDIWWSRCAIAEEKGSSTIHNLMFVSSKIREDALAVYIKKNKFMFDLDWSPLRPDDPKICCPCPVLLRHVTRLRMRPPVGYMAFDLSYTDGKWSIEPRGAYAARERLLKCLMDVPRERSCKGIGEKALRALHKEVRQIEDEYYAEARLRCPGYWSVT</sequence>
<accession>A0A8H6RVB2</accession>